<dbReference type="SUPFAM" id="SSF48452">
    <property type="entry name" value="TPR-like"/>
    <property type="match status" value="1"/>
</dbReference>
<evidence type="ECO:0000313" key="1">
    <source>
        <dbReference type="EMBL" id="HAC6678886.1"/>
    </source>
</evidence>
<accession>A0A702FGN0</accession>
<sequence length="144" mass="16503">MAAIQFHKEVNVLQDNSEDLRNKYYESIAQGDIEGALALRYQIILNGNANLGDYYSVGEKYFELSEFESAVEILTQCINMGIAERNFWYQDSAYILRAYSFIKLRKINEAIADITKIGKDKSITWISGYGEINKEALLEIINKL</sequence>
<reference evidence="1" key="1">
    <citation type="journal article" date="2018" name="Genome Biol.">
        <title>SKESA: strategic k-mer extension for scrupulous assemblies.</title>
        <authorList>
            <person name="Souvorov A."/>
            <person name="Agarwala R."/>
            <person name="Lipman D.J."/>
        </authorList>
    </citation>
    <scope>NUCLEOTIDE SEQUENCE</scope>
    <source>
        <strain evidence="1">M138</strain>
    </source>
</reference>
<comment type="caution">
    <text evidence="1">The sequence shown here is derived from an EMBL/GenBank/DDBJ whole genome shotgun (WGS) entry which is preliminary data.</text>
</comment>
<protein>
    <recommendedName>
        <fullName evidence="2">Tetratricopeptide repeat protein</fullName>
    </recommendedName>
</protein>
<dbReference type="InterPro" id="IPR011990">
    <property type="entry name" value="TPR-like_helical_dom_sf"/>
</dbReference>
<reference evidence="1" key="2">
    <citation type="submission" date="2018-07" db="EMBL/GenBank/DDBJ databases">
        <authorList>
            <consortium name="NCBI Pathogen Detection Project"/>
        </authorList>
    </citation>
    <scope>NUCLEOTIDE SEQUENCE</scope>
    <source>
        <strain evidence="1">M138</strain>
    </source>
</reference>
<dbReference type="EMBL" id="DAAMHJ010000040">
    <property type="protein sequence ID" value="HAC6678886.1"/>
    <property type="molecule type" value="Genomic_DNA"/>
</dbReference>
<dbReference type="AlphaFoldDB" id="A0A702FGN0"/>
<organism evidence="1">
    <name type="scientific">Salmonella enterica subsp. enterica serovar Eastbourne</name>
    <dbReference type="NCBI Taxonomy" id="486993"/>
    <lineage>
        <taxon>Bacteria</taxon>
        <taxon>Pseudomonadati</taxon>
        <taxon>Pseudomonadota</taxon>
        <taxon>Gammaproteobacteria</taxon>
        <taxon>Enterobacterales</taxon>
        <taxon>Enterobacteriaceae</taxon>
        <taxon>Salmonella</taxon>
    </lineage>
</organism>
<dbReference type="Gene3D" id="1.25.40.10">
    <property type="entry name" value="Tetratricopeptide repeat domain"/>
    <property type="match status" value="1"/>
</dbReference>
<evidence type="ECO:0008006" key="2">
    <source>
        <dbReference type="Google" id="ProtNLM"/>
    </source>
</evidence>
<gene>
    <name evidence="1" type="ORF">G0D12_25020</name>
</gene>
<name>A0A702FGN0_SALET</name>
<proteinExistence type="predicted"/>